<dbReference type="OrthoDB" id="10581609at2759"/>
<keyword evidence="3" id="KW-1185">Reference proteome</keyword>
<gene>
    <name evidence="2" type="ORF">SSLN_LOCUS8059</name>
</gene>
<dbReference type="EMBL" id="UYSU01034452">
    <property type="protein sequence ID" value="VDL94444.1"/>
    <property type="molecule type" value="Genomic_DNA"/>
</dbReference>
<name>A0A183SV11_SCHSO</name>
<reference evidence="4" key="1">
    <citation type="submission" date="2016-06" db="UniProtKB">
        <authorList>
            <consortium name="WormBaseParasite"/>
        </authorList>
    </citation>
    <scope>IDENTIFICATION</scope>
</reference>
<evidence type="ECO:0000313" key="2">
    <source>
        <dbReference type="EMBL" id="VDL94444.1"/>
    </source>
</evidence>
<proteinExistence type="predicted"/>
<feature type="region of interest" description="Disordered" evidence="1">
    <location>
        <begin position="1"/>
        <end position="62"/>
    </location>
</feature>
<evidence type="ECO:0000256" key="1">
    <source>
        <dbReference type="SAM" id="MobiDB-lite"/>
    </source>
</evidence>
<dbReference type="WBParaSite" id="SSLN_0000836901-mRNA-1">
    <property type="protein sequence ID" value="SSLN_0000836901-mRNA-1"/>
    <property type="gene ID" value="SSLN_0000836901"/>
</dbReference>
<sequence length="242" mass="26012">MPIPRSEAEEPSALKTLQPSDYPYPLKNTLTVSSPTSIPEPPMEESPSESIQPTTKGGPTNQEESVMLESTNVRGPFIDSLMEDRGADLIPSKDGATPNDAGSDLCSAAIKHDTNQKTDLVACSKCTDLETGICECLSAKLLISGMLVSCCQPEFTSGKTIAEKLSSSDWCSGRIESVRLKSCTESFLQSSVAFISEFLTPLWLILPIPLEPGADDATRDHLVYRPWGPLAMNESVGADSID</sequence>
<dbReference type="AlphaFoldDB" id="A0A183SV11"/>
<accession>A0A183SV11</accession>
<evidence type="ECO:0000313" key="3">
    <source>
        <dbReference type="Proteomes" id="UP000275846"/>
    </source>
</evidence>
<reference evidence="2 3" key="2">
    <citation type="submission" date="2018-11" db="EMBL/GenBank/DDBJ databases">
        <authorList>
            <consortium name="Pathogen Informatics"/>
        </authorList>
    </citation>
    <scope>NUCLEOTIDE SEQUENCE [LARGE SCALE GENOMIC DNA]</scope>
    <source>
        <strain evidence="2 3">NST_G2</strain>
    </source>
</reference>
<protein>
    <submittedName>
        <fullName evidence="2 4">Uncharacterized protein</fullName>
    </submittedName>
</protein>
<organism evidence="4">
    <name type="scientific">Schistocephalus solidus</name>
    <name type="common">Tapeworm</name>
    <dbReference type="NCBI Taxonomy" id="70667"/>
    <lineage>
        <taxon>Eukaryota</taxon>
        <taxon>Metazoa</taxon>
        <taxon>Spiralia</taxon>
        <taxon>Lophotrochozoa</taxon>
        <taxon>Platyhelminthes</taxon>
        <taxon>Cestoda</taxon>
        <taxon>Eucestoda</taxon>
        <taxon>Diphyllobothriidea</taxon>
        <taxon>Diphyllobothriidae</taxon>
        <taxon>Schistocephalus</taxon>
    </lineage>
</organism>
<dbReference type="Proteomes" id="UP000275846">
    <property type="component" value="Unassembled WGS sequence"/>
</dbReference>
<evidence type="ECO:0000313" key="4">
    <source>
        <dbReference type="WBParaSite" id="SSLN_0000836901-mRNA-1"/>
    </source>
</evidence>